<gene>
    <name evidence="1" type="ORF">OBE_10591</name>
</gene>
<name>K1SPL1_9ZZZZ</name>
<reference evidence="1" key="1">
    <citation type="journal article" date="2013" name="Environ. Microbiol.">
        <title>Microbiota from the distal guts of lean and obese adolescents exhibit partial functional redundancy besides clear differences in community structure.</title>
        <authorList>
            <person name="Ferrer M."/>
            <person name="Ruiz A."/>
            <person name="Lanza F."/>
            <person name="Haange S.B."/>
            <person name="Oberbach A."/>
            <person name="Till H."/>
            <person name="Bargiela R."/>
            <person name="Campoy C."/>
            <person name="Segura M.T."/>
            <person name="Richter M."/>
            <person name="von Bergen M."/>
            <person name="Seifert J."/>
            <person name="Suarez A."/>
        </authorList>
    </citation>
    <scope>NUCLEOTIDE SEQUENCE</scope>
</reference>
<protein>
    <submittedName>
        <fullName evidence="1">Uncharacterized protein</fullName>
    </submittedName>
</protein>
<accession>K1SPL1</accession>
<evidence type="ECO:0000313" key="1">
    <source>
        <dbReference type="EMBL" id="EKC57324.1"/>
    </source>
</evidence>
<organism evidence="1">
    <name type="scientific">human gut metagenome</name>
    <dbReference type="NCBI Taxonomy" id="408170"/>
    <lineage>
        <taxon>unclassified sequences</taxon>
        <taxon>metagenomes</taxon>
        <taxon>organismal metagenomes</taxon>
    </lineage>
</organism>
<dbReference type="EMBL" id="AJWZ01007289">
    <property type="protein sequence ID" value="EKC57324.1"/>
    <property type="molecule type" value="Genomic_DNA"/>
</dbReference>
<sequence>MTARNDGDADRYIQAGFAGCIHKPF</sequence>
<feature type="non-terminal residue" evidence="1">
    <location>
        <position position="25"/>
    </location>
</feature>
<proteinExistence type="predicted"/>
<dbReference type="AlphaFoldDB" id="K1SPL1"/>
<comment type="caution">
    <text evidence="1">The sequence shown here is derived from an EMBL/GenBank/DDBJ whole genome shotgun (WGS) entry which is preliminary data.</text>
</comment>